<keyword evidence="2" id="KW-0813">Transport</keyword>
<dbReference type="NCBIfam" id="TIGR00814">
    <property type="entry name" value="stp"/>
    <property type="match status" value="1"/>
</dbReference>
<keyword evidence="8 11" id="KW-1133">Transmembrane helix</keyword>
<keyword evidence="3" id="KW-1003">Cell membrane</keyword>
<feature type="transmembrane region" description="Helical" evidence="11">
    <location>
        <begin position="251"/>
        <end position="271"/>
    </location>
</feature>
<feature type="transmembrane region" description="Helical" evidence="11">
    <location>
        <begin position="170"/>
        <end position="187"/>
    </location>
</feature>
<keyword evidence="5 11" id="KW-0812">Transmembrane</keyword>
<keyword evidence="7" id="KW-0029">Amino-acid transport</keyword>
<comment type="caution">
    <text evidence="12">The sequence shown here is derived from an EMBL/GenBank/DDBJ whole genome shotgun (WGS) entry which is preliminary data.</text>
</comment>
<dbReference type="Gene3D" id="1.20.1740.10">
    <property type="entry name" value="Amino acid/polyamine transporter I"/>
    <property type="match status" value="1"/>
</dbReference>
<dbReference type="Pfam" id="PF03222">
    <property type="entry name" value="Trp_Tyr_perm"/>
    <property type="match status" value="1"/>
</dbReference>
<comment type="subcellular location">
    <subcellularLocation>
        <location evidence="1">Cell inner membrane</location>
        <topology evidence="1">Multi-pass membrane protein</topology>
    </subcellularLocation>
</comment>
<evidence type="ECO:0000256" key="5">
    <source>
        <dbReference type="ARBA" id="ARBA00022692"/>
    </source>
</evidence>
<dbReference type="OrthoDB" id="1627372at2"/>
<evidence type="ECO:0000256" key="10">
    <source>
        <dbReference type="ARBA" id="ARBA00047996"/>
    </source>
</evidence>
<feature type="transmembrane region" description="Helical" evidence="11">
    <location>
        <begin position="347"/>
        <end position="370"/>
    </location>
</feature>
<comment type="catalytic activity">
    <reaction evidence="10">
        <text>L-serine(in) + H(+)(in) = L-serine(out) + H(+)(out)</text>
        <dbReference type="Rhea" id="RHEA:28887"/>
        <dbReference type="ChEBI" id="CHEBI:15378"/>
        <dbReference type="ChEBI" id="CHEBI:33384"/>
    </reaction>
    <physiologicalReaction direction="right-to-left" evidence="10">
        <dbReference type="Rhea" id="RHEA:28889"/>
    </physiologicalReaction>
</comment>
<protein>
    <submittedName>
        <fullName evidence="12">Serine transporter</fullName>
    </submittedName>
</protein>
<keyword evidence="13" id="KW-1185">Reference proteome</keyword>
<evidence type="ECO:0000256" key="3">
    <source>
        <dbReference type="ARBA" id="ARBA00022475"/>
    </source>
</evidence>
<evidence type="ECO:0000256" key="7">
    <source>
        <dbReference type="ARBA" id="ARBA00022970"/>
    </source>
</evidence>
<dbReference type="PANTHER" id="PTHR35334:SF2">
    <property type="entry name" value="SERINE TRANSPORTER SDAC"/>
    <property type="match status" value="1"/>
</dbReference>
<feature type="transmembrane region" description="Helical" evidence="11">
    <location>
        <begin position="25"/>
        <end position="45"/>
    </location>
</feature>
<feature type="transmembrane region" description="Helical" evidence="11">
    <location>
        <begin position="142"/>
        <end position="158"/>
    </location>
</feature>
<accession>A0A1A7NP90</accession>
<feature type="transmembrane region" description="Helical" evidence="11">
    <location>
        <begin position="298"/>
        <end position="317"/>
    </location>
</feature>
<sequence length="428" mass="48027">MLNEQTIDSVRSTTEQSKRWNKFDIAWVLNLFGTAVGAGVLFLPINAGKGGFWPLVIMTIIVGPMTYFAHRGLARFVLSSAKQGSDITEVVEEHFGKTAGKLITLLYFFAIFPILLIYGNGITNTVDSFIVNQLQLASPPRFLLSLILIGSLIGIFLLGEKVVLKVTEWLVYPLVFILFALSVYLIPEWNTSMLQEMPTTSEFLLTLWITIPVLVFSFNHSPAISSFVLSQQRHYKFNDVAEHHSSKTLKGTATILLLFVMFFVFSCVLTLTPEDLVLAKEQNIAILSFLANKFDNPYISYFGPLVAFLAITSSFFGHYMGAREGLLGLYLKLKDNQSQEQVNHRRLNLIAALFFLLSLWFVAIINPSILGLIESLGGPIIAMILFIMPMYAIRKIPAMQRYRGKWSNLFVVIMGLIAISNIVYNLIA</sequence>
<dbReference type="GO" id="GO:0015171">
    <property type="term" value="F:amino acid transmembrane transporter activity"/>
    <property type="evidence" value="ECO:0007669"/>
    <property type="project" value="InterPro"/>
</dbReference>
<dbReference type="Proteomes" id="UP000092649">
    <property type="component" value="Unassembled WGS sequence"/>
</dbReference>
<feature type="transmembrane region" description="Helical" evidence="11">
    <location>
        <begin position="207"/>
        <end position="230"/>
    </location>
</feature>
<evidence type="ECO:0000256" key="6">
    <source>
        <dbReference type="ARBA" id="ARBA00022847"/>
    </source>
</evidence>
<evidence type="ECO:0000256" key="1">
    <source>
        <dbReference type="ARBA" id="ARBA00004429"/>
    </source>
</evidence>
<dbReference type="PATRIC" id="fig|505341.3.peg.2264"/>
<evidence type="ECO:0000256" key="11">
    <source>
        <dbReference type="SAM" id="Phobius"/>
    </source>
</evidence>
<feature type="transmembrane region" description="Helical" evidence="11">
    <location>
        <begin position="406"/>
        <end position="427"/>
    </location>
</feature>
<evidence type="ECO:0000313" key="12">
    <source>
        <dbReference type="EMBL" id="OBW90874.1"/>
    </source>
</evidence>
<evidence type="ECO:0000256" key="4">
    <source>
        <dbReference type="ARBA" id="ARBA00022519"/>
    </source>
</evidence>
<keyword evidence="4" id="KW-0997">Cell inner membrane</keyword>
<dbReference type="GO" id="GO:0015293">
    <property type="term" value="F:symporter activity"/>
    <property type="evidence" value="ECO:0007669"/>
    <property type="project" value="UniProtKB-KW"/>
</dbReference>
<dbReference type="AlphaFoldDB" id="A0A1A7NP90"/>
<dbReference type="InterPro" id="IPR018227">
    <property type="entry name" value="Amino_acid_transport_2"/>
</dbReference>
<keyword evidence="6" id="KW-0769">Symport</keyword>
<evidence type="ECO:0000256" key="2">
    <source>
        <dbReference type="ARBA" id="ARBA00022448"/>
    </source>
</evidence>
<feature type="transmembrane region" description="Helical" evidence="11">
    <location>
        <begin position="376"/>
        <end position="394"/>
    </location>
</feature>
<gene>
    <name evidence="12" type="ORF">QS62_11335</name>
</gene>
<evidence type="ECO:0000256" key="8">
    <source>
        <dbReference type="ARBA" id="ARBA00022989"/>
    </source>
</evidence>
<keyword evidence="9 11" id="KW-0472">Membrane</keyword>
<dbReference type="GO" id="GO:0005886">
    <property type="term" value="C:plasma membrane"/>
    <property type="evidence" value="ECO:0007669"/>
    <property type="project" value="UniProtKB-SubCell"/>
</dbReference>
<reference evidence="12 13" key="1">
    <citation type="submission" date="2014-11" db="EMBL/GenBank/DDBJ databases">
        <title>Pan-genome of Gallibacterium spp.</title>
        <authorList>
            <person name="Kudirkiene E."/>
            <person name="Bojesen A.M."/>
        </authorList>
    </citation>
    <scope>NUCLEOTIDE SEQUENCE [LARGE SCALE GENOMIC DNA]</scope>
    <source>
        <strain evidence="12 13">F150</strain>
    </source>
</reference>
<dbReference type="PANTHER" id="PTHR35334">
    <property type="entry name" value="SERINE TRANSPORTER"/>
    <property type="match status" value="1"/>
</dbReference>
<dbReference type="EMBL" id="JTJL01000078">
    <property type="protein sequence ID" value="OBW90874.1"/>
    <property type="molecule type" value="Genomic_DNA"/>
</dbReference>
<proteinExistence type="predicted"/>
<name>A0A1A7NP90_9PAST</name>
<organism evidence="12 13">
    <name type="scientific">Gallibacterium salpingitidis</name>
    <dbReference type="NCBI Taxonomy" id="505341"/>
    <lineage>
        <taxon>Bacteria</taxon>
        <taxon>Pseudomonadati</taxon>
        <taxon>Pseudomonadota</taxon>
        <taxon>Gammaproteobacteria</taxon>
        <taxon>Pasteurellales</taxon>
        <taxon>Pasteurellaceae</taxon>
        <taxon>Gallibacterium</taxon>
    </lineage>
</organism>
<feature type="transmembrane region" description="Helical" evidence="11">
    <location>
        <begin position="102"/>
        <end position="122"/>
    </location>
</feature>
<dbReference type="RefSeq" id="WP_066110258.1">
    <property type="nucleotide sequence ID" value="NZ_JTJL01000078.1"/>
</dbReference>
<evidence type="ECO:0000256" key="9">
    <source>
        <dbReference type="ARBA" id="ARBA00023136"/>
    </source>
</evidence>
<evidence type="ECO:0000313" key="13">
    <source>
        <dbReference type="Proteomes" id="UP000092649"/>
    </source>
</evidence>
<feature type="transmembrane region" description="Helical" evidence="11">
    <location>
        <begin position="51"/>
        <end position="69"/>
    </location>
</feature>
<dbReference type="InterPro" id="IPR004694">
    <property type="entry name" value="Hydroxy_aa_transpt"/>
</dbReference>